<sequence length="430" mass="48388">MSGSRRTHAVMNSSNLPSYVITTSARWQSRPSQTTIFCSSSSGSTSPGSGSARSCVHYTRWQGSAGDGEKELAYRLLYVNLRFCDSEHVSRFLRHVEVQTEREDGTRPNLATTRRLLLCLRHYYSSSRYREPCSPGLFCILPRLKQVIALEALPVGGLAALNRCCGHSLEQLELVIDSDSLDTTTVDSFNELKSLKQLSATFLMGKEEGVRIETGELHVSLPTVYYLKLLFITWHRSADVFFTAFNFPALTSLYISDSLTVQHASIDRFFTRHRAAVTDLDINTRPTPLDAWSLHSLSSFTRLRCLTLRWVPNAFFCKKLPPSLEELRIPMFRFQPATSRRNLDPLPERGSFDSQWAFLTALLASPPAGLKIVRGRNIYVGPGSWLLDWSNVSRTAEPASAEQFIDLAAALEQKEIQLLDWRGERASQAI</sequence>
<accession>A0A167KC76</accession>
<protein>
    <recommendedName>
        <fullName evidence="3">F-box domain-containing protein</fullName>
    </recommendedName>
</protein>
<proteinExistence type="predicted"/>
<keyword evidence="2" id="KW-1185">Reference proteome</keyword>
<evidence type="ECO:0000313" key="1">
    <source>
        <dbReference type="EMBL" id="KZO94491.1"/>
    </source>
</evidence>
<dbReference type="Proteomes" id="UP000076738">
    <property type="component" value="Unassembled WGS sequence"/>
</dbReference>
<organism evidence="1 2">
    <name type="scientific">Calocera viscosa (strain TUFC12733)</name>
    <dbReference type="NCBI Taxonomy" id="1330018"/>
    <lineage>
        <taxon>Eukaryota</taxon>
        <taxon>Fungi</taxon>
        <taxon>Dikarya</taxon>
        <taxon>Basidiomycota</taxon>
        <taxon>Agaricomycotina</taxon>
        <taxon>Dacrymycetes</taxon>
        <taxon>Dacrymycetales</taxon>
        <taxon>Dacrymycetaceae</taxon>
        <taxon>Calocera</taxon>
    </lineage>
</organism>
<reference evidence="1 2" key="1">
    <citation type="journal article" date="2016" name="Mol. Biol. Evol.">
        <title>Comparative Genomics of Early-Diverging Mushroom-Forming Fungi Provides Insights into the Origins of Lignocellulose Decay Capabilities.</title>
        <authorList>
            <person name="Nagy L.G."/>
            <person name="Riley R."/>
            <person name="Tritt A."/>
            <person name="Adam C."/>
            <person name="Daum C."/>
            <person name="Floudas D."/>
            <person name="Sun H."/>
            <person name="Yadav J.S."/>
            <person name="Pangilinan J."/>
            <person name="Larsson K.H."/>
            <person name="Matsuura K."/>
            <person name="Barry K."/>
            <person name="Labutti K."/>
            <person name="Kuo R."/>
            <person name="Ohm R.A."/>
            <person name="Bhattacharya S.S."/>
            <person name="Shirouzu T."/>
            <person name="Yoshinaga Y."/>
            <person name="Martin F.M."/>
            <person name="Grigoriev I.V."/>
            <person name="Hibbett D.S."/>
        </authorList>
    </citation>
    <scope>NUCLEOTIDE SEQUENCE [LARGE SCALE GENOMIC DNA]</scope>
    <source>
        <strain evidence="1 2">TUFC12733</strain>
    </source>
</reference>
<dbReference type="OrthoDB" id="10524030at2759"/>
<evidence type="ECO:0000313" key="2">
    <source>
        <dbReference type="Proteomes" id="UP000076738"/>
    </source>
</evidence>
<dbReference type="EMBL" id="KV417294">
    <property type="protein sequence ID" value="KZO94491.1"/>
    <property type="molecule type" value="Genomic_DNA"/>
</dbReference>
<dbReference type="AlphaFoldDB" id="A0A167KC76"/>
<evidence type="ECO:0008006" key="3">
    <source>
        <dbReference type="Google" id="ProtNLM"/>
    </source>
</evidence>
<gene>
    <name evidence="1" type="ORF">CALVIDRAFT_203509</name>
</gene>
<name>A0A167KC76_CALVF</name>